<evidence type="ECO:0000256" key="3">
    <source>
        <dbReference type="ARBA" id="ARBA00022679"/>
    </source>
</evidence>
<evidence type="ECO:0000313" key="11">
    <source>
        <dbReference type="Proteomes" id="UP001162741"/>
    </source>
</evidence>
<reference evidence="10" key="1">
    <citation type="submission" date="2022-10" db="EMBL/GenBank/DDBJ databases">
        <title>Chitinophaga sp. nov., isolated from soil.</title>
        <authorList>
            <person name="Jeon C.O."/>
        </authorList>
    </citation>
    <scope>NUCLEOTIDE SEQUENCE</scope>
    <source>
        <strain evidence="10">R8</strain>
    </source>
</reference>
<dbReference type="PROSITE" id="PS52029">
    <property type="entry name" value="LD_TPASE"/>
    <property type="match status" value="1"/>
</dbReference>
<dbReference type="InterPro" id="IPR036366">
    <property type="entry name" value="PGBDSf"/>
</dbReference>
<gene>
    <name evidence="10" type="ORF">MKQ68_23330</name>
</gene>
<dbReference type="Pfam" id="PF01471">
    <property type="entry name" value="PG_binding_1"/>
    <property type="match status" value="1"/>
</dbReference>
<evidence type="ECO:0000256" key="1">
    <source>
        <dbReference type="ARBA" id="ARBA00004752"/>
    </source>
</evidence>
<feature type="active site" description="Proton donor/acceptor" evidence="7">
    <location>
        <position position="447"/>
    </location>
</feature>
<feature type="signal peptide" evidence="8">
    <location>
        <begin position="1"/>
        <end position="15"/>
    </location>
</feature>
<comment type="pathway">
    <text evidence="1 7">Cell wall biogenesis; peptidoglycan biosynthesis.</text>
</comment>
<proteinExistence type="inferred from homology"/>
<keyword evidence="3" id="KW-0808">Transferase</keyword>
<feature type="chain" id="PRO_5045622429" evidence="8">
    <location>
        <begin position="16"/>
        <end position="547"/>
    </location>
</feature>
<evidence type="ECO:0000256" key="4">
    <source>
        <dbReference type="ARBA" id="ARBA00022960"/>
    </source>
</evidence>
<feature type="domain" description="L,D-TPase catalytic" evidence="9">
    <location>
        <begin position="315"/>
        <end position="494"/>
    </location>
</feature>
<accession>A0ABY6J0S2</accession>
<evidence type="ECO:0000259" key="9">
    <source>
        <dbReference type="PROSITE" id="PS52029"/>
    </source>
</evidence>
<organism evidence="10 11">
    <name type="scientific">Chitinophaga horti</name>
    <dbReference type="NCBI Taxonomy" id="2920382"/>
    <lineage>
        <taxon>Bacteria</taxon>
        <taxon>Pseudomonadati</taxon>
        <taxon>Bacteroidota</taxon>
        <taxon>Chitinophagia</taxon>
        <taxon>Chitinophagales</taxon>
        <taxon>Chitinophagaceae</taxon>
        <taxon>Chitinophaga</taxon>
    </lineage>
</organism>
<feature type="active site" description="Nucleophile" evidence="7">
    <location>
        <position position="466"/>
    </location>
</feature>
<evidence type="ECO:0000256" key="7">
    <source>
        <dbReference type="PROSITE-ProRule" id="PRU01373"/>
    </source>
</evidence>
<sequence>MITRSVLLLMFAAMATVSCQRNAPKKQPVVRDTTHYTQEEYISLTLDSNLLNSYLARDTQYAEYIRDFYRRRDFHFAWINESGVTEQAGSFINMMGTDASYGIAAADSVLQATFDTLSARGDRLRPSDTTIPRAELQMTARFFHYASKTWGGLTSDKARDLEWYIPRKKIDMGSLLDSVVATKSGNMAGKEPVNRQYNLLRERLAKLSAQEGKGWDSIKADKKTYKKGDSARVVSDVKARLLVLGDLQQQDASPLFDVALDSAIRTFQARHGLTVNGQLNQSTLNALNVSPARRIRQILVNMERIRWVPVDPGGNYILVNIPEFRMHIYENDKLAWSSNVVVGTPANSTVIFSREMKYVVFAPYWNVPPGILGSEVLPGIKRSTGYLARHNMEVAGASGNVISPGSINWSKYTARNFPYIIRQKPGGANSLGKVKFLFPNEYNIYLHDTPSKGLFNETKRSFSHGCIRVSEPKRLAMYLLRNDSAWTEKRIDAAMNATKEQYVTLKYKLPVFIGYFTAWVGSDGQLNFRDDVYGHDAKLAVMLFGKS</sequence>
<dbReference type="RefSeq" id="WP_264281165.1">
    <property type="nucleotide sequence ID" value="NZ_CP107006.1"/>
</dbReference>
<dbReference type="Gene3D" id="1.10.101.10">
    <property type="entry name" value="PGBD-like superfamily/PGBD"/>
    <property type="match status" value="1"/>
</dbReference>
<dbReference type="InterPro" id="IPR036365">
    <property type="entry name" value="PGBD-like_sf"/>
</dbReference>
<keyword evidence="8" id="KW-0732">Signal</keyword>
<dbReference type="Pfam" id="PF20142">
    <property type="entry name" value="Scaffold"/>
    <property type="match status" value="1"/>
</dbReference>
<dbReference type="PANTHER" id="PTHR41533">
    <property type="entry name" value="L,D-TRANSPEPTIDASE HI_1667-RELATED"/>
    <property type="match status" value="1"/>
</dbReference>
<dbReference type="Pfam" id="PF03734">
    <property type="entry name" value="YkuD"/>
    <property type="match status" value="1"/>
</dbReference>
<evidence type="ECO:0000256" key="6">
    <source>
        <dbReference type="ARBA" id="ARBA00023316"/>
    </source>
</evidence>
<dbReference type="InterPro" id="IPR045380">
    <property type="entry name" value="LD_TPept_scaffold_dom"/>
</dbReference>
<keyword evidence="6 7" id="KW-0961">Cell wall biogenesis/degradation</keyword>
<dbReference type="SUPFAM" id="SSF47090">
    <property type="entry name" value="PGBD-like"/>
    <property type="match status" value="1"/>
</dbReference>
<keyword evidence="4 7" id="KW-0133">Cell shape</keyword>
<name>A0ABY6J0S2_9BACT</name>
<dbReference type="InterPro" id="IPR005490">
    <property type="entry name" value="LD_TPept_cat_dom"/>
</dbReference>
<keyword evidence="11" id="KW-1185">Reference proteome</keyword>
<dbReference type="InterPro" id="IPR052905">
    <property type="entry name" value="LD-transpeptidase_YkuD-like"/>
</dbReference>
<dbReference type="CDD" id="cd16913">
    <property type="entry name" value="YkuD_like"/>
    <property type="match status" value="1"/>
</dbReference>
<protein>
    <submittedName>
        <fullName evidence="10">L,D-transpeptidase family protein</fullName>
    </submittedName>
</protein>
<keyword evidence="5 7" id="KW-0573">Peptidoglycan synthesis</keyword>
<dbReference type="PROSITE" id="PS51257">
    <property type="entry name" value="PROKAR_LIPOPROTEIN"/>
    <property type="match status" value="1"/>
</dbReference>
<evidence type="ECO:0000256" key="2">
    <source>
        <dbReference type="ARBA" id="ARBA00005992"/>
    </source>
</evidence>
<dbReference type="Gene3D" id="2.40.440.10">
    <property type="entry name" value="L,D-transpeptidase catalytic domain-like"/>
    <property type="match status" value="1"/>
</dbReference>
<evidence type="ECO:0000313" key="10">
    <source>
        <dbReference type="EMBL" id="UYQ93016.1"/>
    </source>
</evidence>
<comment type="similarity">
    <text evidence="2">Belongs to the YkuD family.</text>
</comment>
<dbReference type="PANTHER" id="PTHR41533:SF2">
    <property type="entry name" value="BLR7131 PROTEIN"/>
    <property type="match status" value="1"/>
</dbReference>
<dbReference type="Proteomes" id="UP001162741">
    <property type="component" value="Chromosome"/>
</dbReference>
<dbReference type="InterPro" id="IPR038063">
    <property type="entry name" value="Transpep_catalytic_dom"/>
</dbReference>
<dbReference type="EMBL" id="CP107006">
    <property type="protein sequence ID" value="UYQ93016.1"/>
    <property type="molecule type" value="Genomic_DNA"/>
</dbReference>
<dbReference type="SUPFAM" id="SSF141523">
    <property type="entry name" value="L,D-transpeptidase catalytic domain-like"/>
    <property type="match status" value="1"/>
</dbReference>
<evidence type="ECO:0000256" key="5">
    <source>
        <dbReference type="ARBA" id="ARBA00022984"/>
    </source>
</evidence>
<evidence type="ECO:0000256" key="8">
    <source>
        <dbReference type="SAM" id="SignalP"/>
    </source>
</evidence>
<dbReference type="InterPro" id="IPR002477">
    <property type="entry name" value="Peptidoglycan-bd-like"/>
</dbReference>